<keyword evidence="2" id="KW-1185">Reference proteome</keyword>
<dbReference type="Proteomes" id="UP000322000">
    <property type="component" value="Chromosome 20"/>
</dbReference>
<reference evidence="3" key="1">
    <citation type="submission" date="2025-08" db="UniProtKB">
        <authorList>
            <consortium name="RefSeq"/>
        </authorList>
    </citation>
    <scope>IDENTIFICATION</scope>
</reference>
<dbReference type="InParanoid" id="A0A7E5WMY1"/>
<dbReference type="KEGG" id="tnl:113503651"/>
<dbReference type="PANTHER" id="PTHR12496">
    <property type="entry name" value="CGI-41 METHYLTRANSFERASE"/>
    <property type="match status" value="1"/>
</dbReference>
<dbReference type="RefSeq" id="XP_026741481.1">
    <property type="nucleotide sequence ID" value="XM_026885680.1"/>
</dbReference>
<dbReference type="OrthoDB" id="10258156at2759"/>
<dbReference type="PANTHER" id="PTHR12496:SF9">
    <property type="entry name" value="METHYLTRANSFERASE-LIKE PROTEIN 25-RELATED"/>
    <property type="match status" value="1"/>
</dbReference>
<evidence type="ECO:0000313" key="3">
    <source>
        <dbReference type="RefSeq" id="XP_026741481.1"/>
    </source>
</evidence>
<dbReference type="AlphaFoldDB" id="A0A7E5WMY1"/>
<dbReference type="Pfam" id="PF13679">
    <property type="entry name" value="Methyltransf_32"/>
    <property type="match status" value="1"/>
</dbReference>
<dbReference type="GeneID" id="113503651"/>
<feature type="domain" description="Methyltransferase" evidence="1">
    <location>
        <begin position="140"/>
        <end position="305"/>
    </location>
</feature>
<evidence type="ECO:0000313" key="2">
    <source>
        <dbReference type="Proteomes" id="UP000322000"/>
    </source>
</evidence>
<dbReference type="InterPro" id="IPR025714">
    <property type="entry name" value="Methyltranfer_dom"/>
</dbReference>
<proteinExistence type="predicted"/>
<protein>
    <submittedName>
        <fullName evidence="3">Methyltransferase-like protein 25</fullName>
    </submittedName>
</protein>
<evidence type="ECO:0000259" key="1">
    <source>
        <dbReference type="Pfam" id="PF13679"/>
    </source>
</evidence>
<gene>
    <name evidence="3" type="primary">LOC113503651</name>
</gene>
<sequence>MMQESHFDFDDPAMTSTITKIRYKIDSVKKYLTPLLNIANCHMVEFITQNHWDTLLPASLRESLEGTELNDAVEQFWCAATSQRVKDTSCLSEWVVNARSHCLSVNNEYCLSAEQLQSRIKSWGGDILPEVRVKEFMTSKKSYEVQTMSRLVASLQPCCGSSCCVEAGGGRGALPVALCLAYRLPSLTVDCDAAAVANAPARILIIQKQWHAIAKRIKDGNEERMNESIKKNLHRFAAAFITHRTDLLGIVRDKFPEFDGQDVKLLLTGLHTCGNLGPDSLRIFTTQPSTAAVFNVPCCYHLLTEAIDVNVFDVFQRDHGCGPVETSQGFPMSEYLRGYNLGRNARMLAAQSIDRVVDQKQLPSKSLLYRAMLQSIIEEQLPTHKISEGKLKRITPKCQTFQEYFKMADEILKLELYDSLPDSYFTDIQRNLDCQWKKLVMFYLLRLCLAQVIESLILLDRLMFLFENGFDKCYLVKLFDPVLSPRCHSIVAVR</sequence>
<name>A0A7E5WMY1_TRINI</name>
<dbReference type="FunCoup" id="A0A7E5WMY1">
    <property type="interactions" value="153"/>
</dbReference>
<organism evidence="2 3">
    <name type="scientific">Trichoplusia ni</name>
    <name type="common">Cabbage looper</name>
    <dbReference type="NCBI Taxonomy" id="7111"/>
    <lineage>
        <taxon>Eukaryota</taxon>
        <taxon>Metazoa</taxon>
        <taxon>Ecdysozoa</taxon>
        <taxon>Arthropoda</taxon>
        <taxon>Hexapoda</taxon>
        <taxon>Insecta</taxon>
        <taxon>Pterygota</taxon>
        <taxon>Neoptera</taxon>
        <taxon>Endopterygota</taxon>
        <taxon>Lepidoptera</taxon>
        <taxon>Glossata</taxon>
        <taxon>Ditrysia</taxon>
        <taxon>Noctuoidea</taxon>
        <taxon>Noctuidae</taxon>
        <taxon>Plusiinae</taxon>
        <taxon>Trichoplusia</taxon>
    </lineage>
</organism>
<accession>A0A7E5WMY1</accession>
<dbReference type="InterPro" id="IPR052220">
    <property type="entry name" value="METTL25"/>
</dbReference>